<keyword evidence="12" id="KW-1185">Reference proteome</keyword>
<evidence type="ECO:0000256" key="1">
    <source>
        <dbReference type="ARBA" id="ARBA00001966"/>
    </source>
</evidence>
<dbReference type="AlphaFoldDB" id="A0AA45C7G0"/>
<protein>
    <recommendedName>
        <fullName evidence="3 10">Quinolinate synthase</fullName>
        <ecNumber evidence="3 10">2.5.1.72</ecNumber>
    </recommendedName>
</protein>
<dbReference type="InterPro" id="IPR036094">
    <property type="entry name" value="NadA_sf"/>
</dbReference>
<keyword evidence="4" id="KW-0004">4Fe-4S</keyword>
<keyword evidence="7" id="KW-0479">Metal-binding</keyword>
<keyword evidence="9" id="KW-0411">Iron-sulfur</keyword>
<dbReference type="EC" id="2.5.1.72" evidence="3 10"/>
<dbReference type="Gene3D" id="3.40.50.10800">
    <property type="entry name" value="NadA-like"/>
    <property type="match status" value="3"/>
</dbReference>
<keyword evidence="8" id="KW-0408">Iron</keyword>
<dbReference type="RefSeq" id="WP_109604550.1">
    <property type="nucleotide sequence ID" value="NZ_QGGI01000006.1"/>
</dbReference>
<evidence type="ECO:0000256" key="6">
    <source>
        <dbReference type="ARBA" id="ARBA00022679"/>
    </source>
</evidence>
<evidence type="ECO:0000256" key="5">
    <source>
        <dbReference type="ARBA" id="ARBA00022642"/>
    </source>
</evidence>
<keyword evidence="5" id="KW-0662">Pyridine nucleotide biosynthesis</keyword>
<dbReference type="Pfam" id="PF02445">
    <property type="entry name" value="NadA"/>
    <property type="match status" value="1"/>
</dbReference>
<dbReference type="PANTHER" id="PTHR30573">
    <property type="entry name" value="QUINOLINATE SYNTHETASE A"/>
    <property type="match status" value="1"/>
</dbReference>
<dbReference type="GO" id="GO:0051539">
    <property type="term" value="F:4 iron, 4 sulfur cluster binding"/>
    <property type="evidence" value="ECO:0007669"/>
    <property type="project" value="UniProtKB-KW"/>
</dbReference>
<reference evidence="11 12" key="1">
    <citation type="submission" date="2018-05" db="EMBL/GenBank/DDBJ databases">
        <title>Genomic Encyclopedia of Type Strains, Phase IV (KMG-IV): sequencing the most valuable type-strain genomes for metagenomic binning, comparative biology and taxonomic classification.</title>
        <authorList>
            <person name="Goeker M."/>
        </authorList>
    </citation>
    <scope>NUCLEOTIDE SEQUENCE [LARGE SCALE GENOMIC DNA]</scope>
    <source>
        <strain evidence="11 12">DSM 24906</strain>
    </source>
</reference>
<evidence type="ECO:0000256" key="4">
    <source>
        <dbReference type="ARBA" id="ARBA00022485"/>
    </source>
</evidence>
<dbReference type="NCBIfam" id="TIGR00550">
    <property type="entry name" value="nadA"/>
    <property type="match status" value="1"/>
</dbReference>
<dbReference type="NCBIfam" id="NF006878">
    <property type="entry name" value="PRK09375.1-2"/>
    <property type="match status" value="1"/>
</dbReference>
<organism evidence="11 12">
    <name type="scientific">Oceanotoga teriensis</name>
    <dbReference type="NCBI Taxonomy" id="515440"/>
    <lineage>
        <taxon>Bacteria</taxon>
        <taxon>Thermotogati</taxon>
        <taxon>Thermotogota</taxon>
        <taxon>Thermotogae</taxon>
        <taxon>Petrotogales</taxon>
        <taxon>Petrotogaceae</taxon>
        <taxon>Oceanotoga</taxon>
    </lineage>
</organism>
<dbReference type="EMBL" id="QGGI01000006">
    <property type="protein sequence ID" value="PWJ95304.1"/>
    <property type="molecule type" value="Genomic_DNA"/>
</dbReference>
<evidence type="ECO:0000313" key="12">
    <source>
        <dbReference type="Proteomes" id="UP000245921"/>
    </source>
</evidence>
<dbReference type="GO" id="GO:0008987">
    <property type="term" value="F:quinolinate synthetase A activity"/>
    <property type="evidence" value="ECO:0007669"/>
    <property type="project" value="UniProtKB-UniRule"/>
</dbReference>
<proteinExistence type="predicted"/>
<dbReference type="Proteomes" id="UP000245921">
    <property type="component" value="Unassembled WGS sequence"/>
</dbReference>
<dbReference type="GO" id="GO:0034628">
    <property type="term" value="P:'de novo' NAD+ biosynthetic process from L-aspartate"/>
    <property type="evidence" value="ECO:0007669"/>
    <property type="project" value="TreeGrafter"/>
</dbReference>
<evidence type="ECO:0000256" key="2">
    <source>
        <dbReference type="ARBA" id="ARBA00005065"/>
    </source>
</evidence>
<accession>A0AA45C7G0</accession>
<comment type="cofactor">
    <cofactor evidence="1">
        <name>[4Fe-4S] cluster</name>
        <dbReference type="ChEBI" id="CHEBI:49883"/>
    </cofactor>
</comment>
<sequence>MDLLKEIKYLKEKKNFIFIGHNYVEKNILDLCDYNGDSLGLAKVAQNINKEKNILFIGVDFMAETMKILNPEKRIFVANKSATCPMANSLSPEKLLYFKSKFPNYSIVLYVNSTAECKRYADCVCTSANAVEIVNAIDNNNILFGPDKNLANYVKEKTKKNVLAIPGEDGFCYVHDSIENNSLNLKSFSDFNLIVHPECKKNLRDKSFKVGSTGQMPKFISENLDKKYIIGTEIGMVDVLKNMFENVEIIPFNNEAICHDMKKNKLEDIYNVLNFEINEILLDRNLINDSRRSIINMFKLMEV</sequence>
<dbReference type="GO" id="GO:0046872">
    <property type="term" value="F:metal ion binding"/>
    <property type="evidence" value="ECO:0007669"/>
    <property type="project" value="UniProtKB-KW"/>
</dbReference>
<dbReference type="SUPFAM" id="SSF142754">
    <property type="entry name" value="NadA-like"/>
    <property type="match status" value="1"/>
</dbReference>
<dbReference type="InterPro" id="IPR003473">
    <property type="entry name" value="NadA"/>
</dbReference>
<evidence type="ECO:0000313" key="11">
    <source>
        <dbReference type="EMBL" id="PWJ95304.1"/>
    </source>
</evidence>
<dbReference type="PANTHER" id="PTHR30573:SF0">
    <property type="entry name" value="QUINOLINATE SYNTHASE, CHLOROPLASTIC"/>
    <property type="match status" value="1"/>
</dbReference>
<keyword evidence="6" id="KW-0808">Transferase</keyword>
<name>A0AA45C7G0_9BACT</name>
<comment type="pathway">
    <text evidence="2">Cofactor biosynthesis; NAD(+) biosynthesis; quinolinate from iminoaspartate: step 1/1.</text>
</comment>
<dbReference type="GO" id="GO:0005829">
    <property type="term" value="C:cytosol"/>
    <property type="evidence" value="ECO:0007669"/>
    <property type="project" value="TreeGrafter"/>
</dbReference>
<evidence type="ECO:0000256" key="9">
    <source>
        <dbReference type="ARBA" id="ARBA00023014"/>
    </source>
</evidence>
<evidence type="ECO:0000256" key="8">
    <source>
        <dbReference type="ARBA" id="ARBA00023004"/>
    </source>
</evidence>
<evidence type="ECO:0000256" key="3">
    <source>
        <dbReference type="ARBA" id="ARBA00012669"/>
    </source>
</evidence>
<gene>
    <name evidence="11" type="ORF">C7380_106112</name>
</gene>
<comment type="caution">
    <text evidence="11">The sequence shown here is derived from an EMBL/GenBank/DDBJ whole genome shotgun (WGS) entry which is preliminary data.</text>
</comment>
<evidence type="ECO:0000256" key="10">
    <source>
        <dbReference type="NCBIfam" id="TIGR00550"/>
    </source>
</evidence>
<evidence type="ECO:0000256" key="7">
    <source>
        <dbReference type="ARBA" id="ARBA00022723"/>
    </source>
</evidence>